<keyword evidence="1" id="KW-1133">Transmembrane helix</keyword>
<feature type="transmembrane region" description="Helical" evidence="1">
    <location>
        <begin position="55"/>
        <end position="74"/>
    </location>
</feature>
<evidence type="ECO:0000313" key="2">
    <source>
        <dbReference type="EMBL" id="MFD2418625.1"/>
    </source>
</evidence>
<feature type="transmembrane region" description="Helical" evidence="1">
    <location>
        <begin position="106"/>
        <end position="126"/>
    </location>
</feature>
<feature type="transmembrane region" description="Helical" evidence="1">
    <location>
        <begin position="138"/>
        <end position="154"/>
    </location>
</feature>
<reference evidence="3" key="1">
    <citation type="journal article" date="2019" name="Int. J. Syst. Evol. Microbiol.">
        <title>The Global Catalogue of Microorganisms (GCM) 10K type strain sequencing project: providing services to taxonomists for standard genome sequencing and annotation.</title>
        <authorList>
            <consortium name="The Broad Institute Genomics Platform"/>
            <consortium name="The Broad Institute Genome Sequencing Center for Infectious Disease"/>
            <person name="Wu L."/>
            <person name="Ma J."/>
        </authorList>
    </citation>
    <scope>NUCLEOTIDE SEQUENCE [LARGE SCALE GENOMIC DNA]</scope>
    <source>
        <strain evidence="3">CGMCC 4.7645</strain>
    </source>
</reference>
<protein>
    <submittedName>
        <fullName evidence="2">Uncharacterized protein</fullName>
    </submittedName>
</protein>
<feature type="transmembrane region" description="Helical" evidence="1">
    <location>
        <begin position="289"/>
        <end position="321"/>
    </location>
</feature>
<evidence type="ECO:0000256" key="1">
    <source>
        <dbReference type="SAM" id="Phobius"/>
    </source>
</evidence>
<feature type="transmembrane region" description="Helical" evidence="1">
    <location>
        <begin position="20"/>
        <end position="43"/>
    </location>
</feature>
<sequence>MWLGAGLLVTPAVGAAAGGWWLLAGVVLAGVLALLSAGVVPIDPAGTWFTHGTHAAARLAGAPLFAAVFAVYLFPWHTRLAAVAFALAVTVPAAAGLSLARYWRGWLLGVLLVSAAALVAVCLAIPPVSSPGAGTNRPGPSGAFAAGALVFPLLTRRRSWWLAGSVAVALAVCAAELFQLGPVRLGLSPAPVRDVLAAADGQAILPLLAGVVVIATVPATLAALSGAAAGFPHARWATIGCGLVAAAGAALLHPASALWLAAALALADVLVTSLLAVSRRRDARSILCAALAISLLAWIPPFSLLLAVALIGATAATFAAVRSRGTAPPPAR</sequence>
<keyword evidence="1" id="KW-0472">Membrane</keyword>
<feature type="transmembrane region" description="Helical" evidence="1">
    <location>
        <begin position="203"/>
        <end position="224"/>
    </location>
</feature>
<feature type="transmembrane region" description="Helical" evidence="1">
    <location>
        <begin position="236"/>
        <end position="252"/>
    </location>
</feature>
<keyword evidence="3" id="KW-1185">Reference proteome</keyword>
<proteinExistence type="predicted"/>
<dbReference type="Proteomes" id="UP001597417">
    <property type="component" value="Unassembled WGS sequence"/>
</dbReference>
<accession>A0ABW5FVI0</accession>
<feature type="transmembrane region" description="Helical" evidence="1">
    <location>
        <begin position="80"/>
        <end position="99"/>
    </location>
</feature>
<dbReference type="EMBL" id="JBHUKR010000009">
    <property type="protein sequence ID" value="MFD2418625.1"/>
    <property type="molecule type" value="Genomic_DNA"/>
</dbReference>
<feature type="transmembrane region" description="Helical" evidence="1">
    <location>
        <begin position="258"/>
        <end position="277"/>
    </location>
</feature>
<comment type="caution">
    <text evidence="2">The sequence shown here is derived from an EMBL/GenBank/DDBJ whole genome shotgun (WGS) entry which is preliminary data.</text>
</comment>
<feature type="transmembrane region" description="Helical" evidence="1">
    <location>
        <begin position="161"/>
        <end position="183"/>
    </location>
</feature>
<keyword evidence="1" id="KW-0812">Transmembrane</keyword>
<gene>
    <name evidence="2" type="ORF">ACFSXZ_20075</name>
</gene>
<dbReference type="RefSeq" id="WP_378266638.1">
    <property type="nucleotide sequence ID" value="NZ_JBHUKR010000009.1"/>
</dbReference>
<evidence type="ECO:0000313" key="3">
    <source>
        <dbReference type="Proteomes" id="UP001597417"/>
    </source>
</evidence>
<name>A0ABW5FVI0_9PSEU</name>
<organism evidence="2 3">
    <name type="scientific">Amycolatopsis pigmentata</name>
    <dbReference type="NCBI Taxonomy" id="450801"/>
    <lineage>
        <taxon>Bacteria</taxon>
        <taxon>Bacillati</taxon>
        <taxon>Actinomycetota</taxon>
        <taxon>Actinomycetes</taxon>
        <taxon>Pseudonocardiales</taxon>
        <taxon>Pseudonocardiaceae</taxon>
        <taxon>Amycolatopsis</taxon>
    </lineage>
</organism>